<dbReference type="AlphaFoldDB" id="A0AAV0WW84"/>
<gene>
    <name evidence="1" type="ORF">MEUPH1_LOCUS15604</name>
</gene>
<sequence length="210" mass="24679">MAADKYLMRLEAKGFPLDEVCETPPPKISNFYWKNDDERKFKVFMPTPNRTLYYTLEEYEGDMDINKFDDKRWTFGKKCVRLAVSNRRAADQSFIDHMEFLIANLKEWYERNDELMSNVGGDVEDSNINLYKHYVINKYLVDDIQNIPTESRGIHGKIRGGRTISIHPSFDEAKVIYAMDMGFKLAAKRFANDQNYGIYAYGRNDGYSYY</sequence>
<evidence type="ECO:0000313" key="2">
    <source>
        <dbReference type="Proteomes" id="UP001160148"/>
    </source>
</evidence>
<proteinExistence type="predicted"/>
<protein>
    <submittedName>
        <fullName evidence="1">Uncharacterized protein</fullName>
    </submittedName>
</protein>
<dbReference type="EMBL" id="CARXXK010000003">
    <property type="protein sequence ID" value="CAI6360285.1"/>
    <property type="molecule type" value="Genomic_DNA"/>
</dbReference>
<keyword evidence="2" id="KW-1185">Reference proteome</keyword>
<evidence type="ECO:0000313" key="1">
    <source>
        <dbReference type="EMBL" id="CAI6360285.1"/>
    </source>
</evidence>
<reference evidence="1 2" key="1">
    <citation type="submission" date="2023-01" db="EMBL/GenBank/DDBJ databases">
        <authorList>
            <person name="Whitehead M."/>
        </authorList>
    </citation>
    <scope>NUCLEOTIDE SEQUENCE [LARGE SCALE GENOMIC DNA]</scope>
</reference>
<name>A0AAV0WW84_9HEMI</name>
<accession>A0AAV0WW84</accession>
<comment type="caution">
    <text evidence="1">The sequence shown here is derived from an EMBL/GenBank/DDBJ whole genome shotgun (WGS) entry which is preliminary data.</text>
</comment>
<dbReference type="Proteomes" id="UP001160148">
    <property type="component" value="Unassembled WGS sequence"/>
</dbReference>
<organism evidence="1 2">
    <name type="scientific">Macrosiphum euphorbiae</name>
    <name type="common">potato aphid</name>
    <dbReference type="NCBI Taxonomy" id="13131"/>
    <lineage>
        <taxon>Eukaryota</taxon>
        <taxon>Metazoa</taxon>
        <taxon>Ecdysozoa</taxon>
        <taxon>Arthropoda</taxon>
        <taxon>Hexapoda</taxon>
        <taxon>Insecta</taxon>
        <taxon>Pterygota</taxon>
        <taxon>Neoptera</taxon>
        <taxon>Paraneoptera</taxon>
        <taxon>Hemiptera</taxon>
        <taxon>Sternorrhyncha</taxon>
        <taxon>Aphidomorpha</taxon>
        <taxon>Aphidoidea</taxon>
        <taxon>Aphididae</taxon>
        <taxon>Macrosiphini</taxon>
        <taxon>Macrosiphum</taxon>
    </lineage>
</organism>